<dbReference type="AlphaFoldDB" id="A0A916YNH1"/>
<reference evidence="1" key="1">
    <citation type="journal article" date="2014" name="Int. J. Syst. Evol. Microbiol.">
        <title>Complete genome sequence of Corynebacterium casei LMG S-19264T (=DSM 44701T), isolated from a smear-ripened cheese.</title>
        <authorList>
            <consortium name="US DOE Joint Genome Institute (JGI-PGF)"/>
            <person name="Walter F."/>
            <person name="Albersmeier A."/>
            <person name="Kalinowski J."/>
            <person name="Ruckert C."/>
        </authorList>
    </citation>
    <scope>NUCLEOTIDE SEQUENCE</scope>
    <source>
        <strain evidence="1">CGMCC 1.15958</strain>
    </source>
</reference>
<dbReference type="RefSeq" id="WP_188765619.1">
    <property type="nucleotide sequence ID" value="NZ_BMKK01000003.1"/>
</dbReference>
<gene>
    <name evidence="1" type="ORF">GCM10011514_16820</name>
</gene>
<proteinExistence type="predicted"/>
<accession>A0A916YNH1</accession>
<evidence type="ECO:0000313" key="2">
    <source>
        <dbReference type="Proteomes" id="UP000609064"/>
    </source>
</evidence>
<evidence type="ECO:0000313" key="1">
    <source>
        <dbReference type="EMBL" id="GGD53346.1"/>
    </source>
</evidence>
<keyword evidence="2" id="KW-1185">Reference proteome</keyword>
<protein>
    <submittedName>
        <fullName evidence="1">Uncharacterized protein</fullName>
    </submittedName>
</protein>
<dbReference type="Proteomes" id="UP000609064">
    <property type="component" value="Unassembled WGS sequence"/>
</dbReference>
<dbReference type="EMBL" id="BMKK01000003">
    <property type="protein sequence ID" value="GGD53346.1"/>
    <property type="molecule type" value="Genomic_DNA"/>
</dbReference>
<comment type="caution">
    <text evidence="1">The sequence shown here is derived from an EMBL/GenBank/DDBJ whole genome shotgun (WGS) entry which is preliminary data.</text>
</comment>
<name>A0A916YNH1_9BACT</name>
<organism evidence="1 2">
    <name type="scientific">Emticicia aquatilis</name>
    <dbReference type="NCBI Taxonomy" id="1537369"/>
    <lineage>
        <taxon>Bacteria</taxon>
        <taxon>Pseudomonadati</taxon>
        <taxon>Bacteroidota</taxon>
        <taxon>Cytophagia</taxon>
        <taxon>Cytophagales</taxon>
        <taxon>Leadbetterellaceae</taxon>
        <taxon>Emticicia</taxon>
    </lineage>
</organism>
<reference evidence="1" key="2">
    <citation type="submission" date="2020-09" db="EMBL/GenBank/DDBJ databases">
        <authorList>
            <person name="Sun Q."/>
            <person name="Zhou Y."/>
        </authorList>
    </citation>
    <scope>NUCLEOTIDE SEQUENCE</scope>
    <source>
        <strain evidence="1">CGMCC 1.15958</strain>
    </source>
</reference>
<sequence>MKQETIQFADQSILASELQTEKIGIDTLIILVGMLVDVIETLKGLLGKKVKLLAVMKALKAVFPFIKTFSQHSKKVLAEIKDLSTEELTDLALLVSDKSTNTTITDILYFIQFITILKKGKE</sequence>